<accession>A0A2I0AV20</accession>
<protein>
    <submittedName>
        <fullName evidence="1">Uncharacterized protein</fullName>
    </submittedName>
</protein>
<reference evidence="1 2" key="1">
    <citation type="journal article" date="2017" name="Nature">
        <title>The Apostasia genome and the evolution of orchids.</title>
        <authorList>
            <person name="Zhang G.Q."/>
            <person name="Liu K.W."/>
            <person name="Li Z."/>
            <person name="Lohaus R."/>
            <person name="Hsiao Y.Y."/>
            <person name="Niu S.C."/>
            <person name="Wang J.Y."/>
            <person name="Lin Y.C."/>
            <person name="Xu Q."/>
            <person name="Chen L.J."/>
            <person name="Yoshida K."/>
            <person name="Fujiwara S."/>
            <person name="Wang Z.W."/>
            <person name="Zhang Y.Q."/>
            <person name="Mitsuda N."/>
            <person name="Wang M."/>
            <person name="Liu G.H."/>
            <person name="Pecoraro L."/>
            <person name="Huang H.X."/>
            <person name="Xiao X.J."/>
            <person name="Lin M."/>
            <person name="Wu X.Y."/>
            <person name="Wu W.L."/>
            <person name="Chen Y.Y."/>
            <person name="Chang S.B."/>
            <person name="Sakamoto S."/>
            <person name="Ohme-Takagi M."/>
            <person name="Yagi M."/>
            <person name="Zeng S.J."/>
            <person name="Shen C.Y."/>
            <person name="Yeh C.M."/>
            <person name="Luo Y.B."/>
            <person name="Tsai W.C."/>
            <person name="Van de Peer Y."/>
            <person name="Liu Z.J."/>
        </authorList>
    </citation>
    <scope>NUCLEOTIDE SEQUENCE [LARGE SCALE GENOMIC DNA]</scope>
    <source>
        <strain evidence="2">cv. Shenzhen</strain>
        <tissue evidence="1">Stem</tissue>
    </source>
</reference>
<sequence length="64" mass="6789">MRILGAGGVWPDVAAATRVQGNLKLILDCPGATFPQRHCLRVFILEAAVSSGNTVDLDAIQELV</sequence>
<dbReference type="EMBL" id="KZ451950">
    <property type="protein sequence ID" value="PKA59392.1"/>
    <property type="molecule type" value="Genomic_DNA"/>
</dbReference>
<gene>
    <name evidence="1" type="ORF">AXF42_Ash001486</name>
</gene>
<dbReference type="AlphaFoldDB" id="A0A2I0AV20"/>
<evidence type="ECO:0000313" key="2">
    <source>
        <dbReference type="Proteomes" id="UP000236161"/>
    </source>
</evidence>
<evidence type="ECO:0000313" key="1">
    <source>
        <dbReference type="EMBL" id="PKA59392.1"/>
    </source>
</evidence>
<organism evidence="1 2">
    <name type="scientific">Apostasia shenzhenica</name>
    <dbReference type="NCBI Taxonomy" id="1088818"/>
    <lineage>
        <taxon>Eukaryota</taxon>
        <taxon>Viridiplantae</taxon>
        <taxon>Streptophyta</taxon>
        <taxon>Embryophyta</taxon>
        <taxon>Tracheophyta</taxon>
        <taxon>Spermatophyta</taxon>
        <taxon>Magnoliopsida</taxon>
        <taxon>Liliopsida</taxon>
        <taxon>Asparagales</taxon>
        <taxon>Orchidaceae</taxon>
        <taxon>Apostasioideae</taxon>
        <taxon>Apostasia</taxon>
    </lineage>
</organism>
<name>A0A2I0AV20_9ASPA</name>
<keyword evidence="2" id="KW-1185">Reference proteome</keyword>
<proteinExistence type="predicted"/>
<dbReference type="Proteomes" id="UP000236161">
    <property type="component" value="Unassembled WGS sequence"/>
</dbReference>